<organism evidence="1 2">
    <name type="scientific">Seiridium cardinale</name>
    <dbReference type="NCBI Taxonomy" id="138064"/>
    <lineage>
        <taxon>Eukaryota</taxon>
        <taxon>Fungi</taxon>
        <taxon>Dikarya</taxon>
        <taxon>Ascomycota</taxon>
        <taxon>Pezizomycotina</taxon>
        <taxon>Sordariomycetes</taxon>
        <taxon>Xylariomycetidae</taxon>
        <taxon>Amphisphaeriales</taxon>
        <taxon>Sporocadaceae</taxon>
        <taxon>Seiridium</taxon>
    </lineage>
</organism>
<sequence>MGPSLKHRGEVSQSWPASNLHAAHLRHTRMKRAAWPVHRQAAMPSQPGPEQQVRTLTLLTSVCRPSAGPQPLGVAAVRRYEKAGRFGLGEETAPMRPGSSHRLSIDPWFHGSLRRFEDPNGAR</sequence>
<gene>
    <name evidence="1" type="ORF">SCAR479_06878</name>
</gene>
<name>A0ABR2XS90_9PEZI</name>
<accession>A0ABR2XS90</accession>
<protein>
    <submittedName>
        <fullName evidence="1">Uncharacterized protein</fullName>
    </submittedName>
</protein>
<reference evidence="1 2" key="1">
    <citation type="submission" date="2024-02" db="EMBL/GenBank/DDBJ databases">
        <title>First draft genome assembly of two strains of Seiridium cardinale.</title>
        <authorList>
            <person name="Emiliani G."/>
            <person name="Scali E."/>
        </authorList>
    </citation>
    <scope>NUCLEOTIDE SEQUENCE [LARGE SCALE GENOMIC DNA]</scope>
    <source>
        <strain evidence="1 2">BM-138-000479</strain>
    </source>
</reference>
<proteinExistence type="predicted"/>
<keyword evidence="2" id="KW-1185">Reference proteome</keyword>
<evidence type="ECO:0000313" key="2">
    <source>
        <dbReference type="Proteomes" id="UP001465668"/>
    </source>
</evidence>
<evidence type="ECO:0000313" key="1">
    <source>
        <dbReference type="EMBL" id="KAK9776555.1"/>
    </source>
</evidence>
<comment type="caution">
    <text evidence="1">The sequence shown here is derived from an EMBL/GenBank/DDBJ whole genome shotgun (WGS) entry which is preliminary data.</text>
</comment>
<dbReference type="EMBL" id="JARVKM010000027">
    <property type="protein sequence ID" value="KAK9776555.1"/>
    <property type="molecule type" value="Genomic_DNA"/>
</dbReference>
<dbReference type="Proteomes" id="UP001465668">
    <property type="component" value="Unassembled WGS sequence"/>
</dbReference>